<name>C5FU83_ARTOC</name>
<gene>
    <name evidence="2" type="ORF">MCYG_06286</name>
</gene>
<evidence type="ECO:0000313" key="2">
    <source>
        <dbReference type="EMBL" id="EEQ33467.1"/>
    </source>
</evidence>
<dbReference type="Proteomes" id="UP000002035">
    <property type="component" value="Unassembled WGS sequence"/>
</dbReference>
<evidence type="ECO:0000259" key="1">
    <source>
        <dbReference type="Pfam" id="PF13302"/>
    </source>
</evidence>
<protein>
    <recommendedName>
        <fullName evidence="1">N-acetyltransferase domain-containing protein</fullName>
    </recommendedName>
</protein>
<dbReference type="Pfam" id="PF13302">
    <property type="entry name" value="Acetyltransf_3"/>
    <property type="match status" value="1"/>
</dbReference>
<sequence length="218" mass="24344">MDSVILTPRLKLTLVTRAERGGPEFEWLHELYSNEESMFWRVGGPLDSTGETEKLMSSFLPINKENGASYRVAYAVHRAEEPFGFIGLITLGSLDSHSLPLPEHLTLPAAAAATTLTIEIAYSFLPVGWGKGYATESVKAVFEGCRQARSFWIPFSKLYVRAIVNAENAPSKRVMEKTGMVEKGVHEWRGEAVFVGGRWREVDSICIFGMYLFGDDEM</sequence>
<keyword evidence="3" id="KW-1185">Reference proteome</keyword>
<dbReference type="HOGENOM" id="CLU_095017_0_0_1"/>
<evidence type="ECO:0000313" key="3">
    <source>
        <dbReference type="Proteomes" id="UP000002035"/>
    </source>
</evidence>
<dbReference type="VEuPathDB" id="FungiDB:MCYG_06286"/>
<reference evidence="3" key="1">
    <citation type="journal article" date="2012" name="MBio">
        <title>Comparative genome analysis of Trichophyton rubrum and related dermatophytes reveals candidate genes involved in infection.</title>
        <authorList>
            <person name="Martinez D.A."/>
            <person name="Oliver B.G."/>
            <person name="Graeser Y."/>
            <person name="Goldberg J.M."/>
            <person name="Li W."/>
            <person name="Martinez-Rossi N.M."/>
            <person name="Monod M."/>
            <person name="Shelest E."/>
            <person name="Barton R.C."/>
            <person name="Birch E."/>
            <person name="Brakhage A.A."/>
            <person name="Chen Z."/>
            <person name="Gurr S.J."/>
            <person name="Heiman D."/>
            <person name="Heitman J."/>
            <person name="Kosti I."/>
            <person name="Rossi A."/>
            <person name="Saif S."/>
            <person name="Samalova M."/>
            <person name="Saunders C.W."/>
            <person name="Shea T."/>
            <person name="Summerbell R.C."/>
            <person name="Xu J."/>
            <person name="Young S."/>
            <person name="Zeng Q."/>
            <person name="Birren B.W."/>
            <person name="Cuomo C.A."/>
            <person name="White T.C."/>
        </authorList>
    </citation>
    <scope>NUCLEOTIDE SEQUENCE [LARGE SCALE GENOMIC DNA]</scope>
    <source>
        <strain evidence="3">ATCC MYA-4605 / CBS 113480</strain>
    </source>
</reference>
<dbReference type="InterPro" id="IPR051531">
    <property type="entry name" value="N-acetyltransferase"/>
</dbReference>
<dbReference type="Gene3D" id="3.40.630.30">
    <property type="match status" value="1"/>
</dbReference>
<accession>C5FU83</accession>
<dbReference type="AlphaFoldDB" id="C5FU83"/>
<dbReference type="SUPFAM" id="SSF55729">
    <property type="entry name" value="Acyl-CoA N-acyltransferases (Nat)"/>
    <property type="match status" value="1"/>
</dbReference>
<dbReference type="OrthoDB" id="4072826at2759"/>
<dbReference type="RefSeq" id="XP_002844322.1">
    <property type="nucleotide sequence ID" value="XM_002844276.1"/>
</dbReference>
<feature type="domain" description="N-acetyltransferase" evidence="1">
    <location>
        <begin position="26"/>
        <end position="181"/>
    </location>
</feature>
<dbReference type="GeneID" id="9226858"/>
<proteinExistence type="predicted"/>
<dbReference type="EMBL" id="DS995706">
    <property type="protein sequence ID" value="EEQ33467.1"/>
    <property type="molecule type" value="Genomic_DNA"/>
</dbReference>
<dbReference type="GO" id="GO:0016747">
    <property type="term" value="F:acyltransferase activity, transferring groups other than amino-acyl groups"/>
    <property type="evidence" value="ECO:0007669"/>
    <property type="project" value="InterPro"/>
</dbReference>
<organism evidence="2 3">
    <name type="scientific">Arthroderma otae (strain ATCC MYA-4605 / CBS 113480)</name>
    <name type="common">Microsporum canis</name>
    <dbReference type="NCBI Taxonomy" id="554155"/>
    <lineage>
        <taxon>Eukaryota</taxon>
        <taxon>Fungi</taxon>
        <taxon>Dikarya</taxon>
        <taxon>Ascomycota</taxon>
        <taxon>Pezizomycotina</taxon>
        <taxon>Eurotiomycetes</taxon>
        <taxon>Eurotiomycetidae</taxon>
        <taxon>Onygenales</taxon>
        <taxon>Arthrodermataceae</taxon>
        <taxon>Microsporum</taxon>
    </lineage>
</organism>
<dbReference type="eggNOG" id="ENOG502SNCJ">
    <property type="taxonomic scope" value="Eukaryota"/>
</dbReference>
<dbReference type="PANTHER" id="PTHR43792:SF1">
    <property type="entry name" value="N-ACETYLTRANSFERASE DOMAIN-CONTAINING PROTEIN"/>
    <property type="match status" value="1"/>
</dbReference>
<dbReference type="InterPro" id="IPR000182">
    <property type="entry name" value="GNAT_dom"/>
</dbReference>
<dbReference type="InterPro" id="IPR016181">
    <property type="entry name" value="Acyl_CoA_acyltransferase"/>
</dbReference>
<dbReference type="OMA" id="CRRARSF"/>
<dbReference type="PANTHER" id="PTHR43792">
    <property type="entry name" value="GNAT FAMILY, PUTATIVE (AFU_ORTHOLOGUE AFUA_3G00765)-RELATED-RELATED"/>
    <property type="match status" value="1"/>
</dbReference>